<reference evidence="3 4" key="1">
    <citation type="journal article" date="2024" name="Infect. Genet. Evol.">
        <title>Characteristics and comparative genome analysis of Yersinia enterocolitica and related species associated with human infections in Switzerland 2019-2023.</title>
        <authorList>
            <person name="Stevens M.J.A."/>
            <person name="Horlbog J.A."/>
            <person name="Diethelm A."/>
            <person name="Stephan R."/>
            <person name="Nuesch-Inderbinen M."/>
        </authorList>
    </citation>
    <scope>NUCLEOTIDE SEQUENCE [LARGE SCALE GENOMIC DNA]</scope>
    <source>
        <strain evidence="3 4">N20-0302</strain>
    </source>
</reference>
<comment type="caution">
    <text evidence="3">The sequence shown here is derived from an EMBL/GenBank/DDBJ whole genome shotgun (WGS) entry which is preliminary data.</text>
</comment>
<dbReference type="InterPro" id="IPR008964">
    <property type="entry name" value="Invasin/intimin_cell_adhesion"/>
</dbReference>
<evidence type="ECO:0000256" key="1">
    <source>
        <dbReference type="ARBA" id="ARBA00010116"/>
    </source>
</evidence>
<evidence type="ECO:0000313" key="3">
    <source>
        <dbReference type="EMBL" id="MFM1347579.1"/>
    </source>
</evidence>
<dbReference type="Pfam" id="PF02369">
    <property type="entry name" value="Big_1"/>
    <property type="match status" value="2"/>
</dbReference>
<dbReference type="SUPFAM" id="SSF49373">
    <property type="entry name" value="Invasin/intimin cell-adhesion fragments"/>
    <property type="match status" value="3"/>
</dbReference>
<feature type="domain" description="Big-1" evidence="2">
    <location>
        <begin position="117"/>
        <end position="206"/>
    </location>
</feature>
<evidence type="ECO:0000259" key="2">
    <source>
        <dbReference type="SMART" id="SM00634"/>
    </source>
</evidence>
<dbReference type="InterPro" id="IPR003344">
    <property type="entry name" value="Big_1_dom"/>
</dbReference>
<protein>
    <submittedName>
        <fullName evidence="3">Ig-like domain-containing protein</fullName>
    </submittedName>
</protein>
<organism evidence="3 4">
    <name type="scientific">Yersinia proxima</name>
    <dbReference type="NCBI Taxonomy" id="2890316"/>
    <lineage>
        <taxon>Bacteria</taxon>
        <taxon>Pseudomonadati</taxon>
        <taxon>Pseudomonadota</taxon>
        <taxon>Gammaproteobacteria</taxon>
        <taxon>Enterobacterales</taxon>
        <taxon>Yersiniaceae</taxon>
        <taxon>Yersinia</taxon>
    </lineage>
</organism>
<dbReference type="SMART" id="SM00634">
    <property type="entry name" value="BID_1"/>
    <property type="match status" value="3"/>
</dbReference>
<comment type="similarity">
    <text evidence="1">Belongs to the intimin/invasin family.</text>
</comment>
<dbReference type="EMBL" id="JBBEST010000006">
    <property type="protein sequence ID" value="MFM1347579.1"/>
    <property type="molecule type" value="Genomic_DNA"/>
</dbReference>
<gene>
    <name evidence="3" type="ORF">WFP14_13590</name>
</gene>
<dbReference type="RefSeq" id="WP_050075944.1">
    <property type="nucleotide sequence ID" value="NZ_CABHYX010000041.1"/>
</dbReference>
<name>A0ABW9F059_9GAMM</name>
<feature type="domain" description="Big-1" evidence="2">
    <location>
        <begin position="222"/>
        <end position="309"/>
    </location>
</feature>
<sequence>MTILKDGHNILAEGETLTLGTTSGALANSIESNSATATLMNADTFVPGASILFSVNGNALFSNGFNFISADTNVFGQARVDFTNTVAQTVNVTALYGNTLSATETSIFTQSETDPKPVLEGEVMTNKVPADGKSQNEVLYTLVDRQTNQPMAGEYMFFTATGSAQLGSAHGYTDSSGQFTLVISNEVAESVTVIARLASDPEVNSVLSVAFTEAIIEPDYQLTADILIDNEQANGLAQNLVRFILLDGRTGYGIHGETLQISQSGGAVLPGSGSTDNNGYLDVPLTSNIAQVITVSAKLEKKPLIIFSVQVTFSSEYPPGYPIELGTHTINRAGSPFVAISHIMKPYNVIKGHKYRVNFSDQSALGALSSCDGQYFFDPEYNDCNLMSADHYTVITPLTEFISLRDQSGAFSLSPYYYYDPSAVRPSVNVTVTDYGPVQ</sequence>
<dbReference type="Proteomes" id="UP001629523">
    <property type="component" value="Unassembled WGS sequence"/>
</dbReference>
<keyword evidence="4" id="KW-1185">Reference proteome</keyword>
<evidence type="ECO:0000313" key="4">
    <source>
        <dbReference type="Proteomes" id="UP001629523"/>
    </source>
</evidence>
<feature type="domain" description="Big-1" evidence="2">
    <location>
        <begin position="15"/>
        <end position="106"/>
    </location>
</feature>
<proteinExistence type="inferred from homology"/>
<accession>A0ABW9F059</accession>
<dbReference type="InterPro" id="IPR013783">
    <property type="entry name" value="Ig-like_fold"/>
</dbReference>
<dbReference type="Gene3D" id="2.60.40.10">
    <property type="entry name" value="Immunoglobulins"/>
    <property type="match status" value="3"/>
</dbReference>